<dbReference type="RefSeq" id="WP_021249356.1">
    <property type="nucleotide sequence ID" value="NZ_ATJV01000054.1"/>
</dbReference>
<dbReference type="AlphaFoldDB" id="S9ZQ10"/>
<name>S9ZQ10_9RHOO</name>
<proteinExistence type="predicted"/>
<dbReference type="EMBL" id="ATJV01000054">
    <property type="protein sequence ID" value="EPZ15557.1"/>
    <property type="molecule type" value="Genomic_DNA"/>
</dbReference>
<evidence type="ECO:0000313" key="2">
    <source>
        <dbReference type="Proteomes" id="UP000015455"/>
    </source>
</evidence>
<reference evidence="1 2" key="1">
    <citation type="submission" date="2013-06" db="EMBL/GenBank/DDBJ databases">
        <title>Draft genome sequence of Thauera terpenica.</title>
        <authorList>
            <person name="Liu B."/>
            <person name="Frostegard A.H."/>
            <person name="Shapleigh J.P."/>
        </authorList>
    </citation>
    <scope>NUCLEOTIDE SEQUENCE [LARGE SCALE GENOMIC DNA]</scope>
    <source>
        <strain evidence="1 2">58Eu</strain>
    </source>
</reference>
<sequence length="98" mass="10818">MGYFEDLYFERRIPYRHTIGTAESLTIKGAGGAEGGGFRLAITTPAPVGSHDVAEAFLDGRVLDELIEALLDLREANERIAFRTGRKDPVRDLRPEGD</sequence>
<gene>
    <name evidence="1" type="ORF">M622_15295</name>
</gene>
<evidence type="ECO:0000313" key="1">
    <source>
        <dbReference type="EMBL" id="EPZ15557.1"/>
    </source>
</evidence>
<organism evidence="1 2">
    <name type="scientific">Thauera terpenica 58Eu</name>
    <dbReference type="NCBI Taxonomy" id="1348657"/>
    <lineage>
        <taxon>Bacteria</taxon>
        <taxon>Pseudomonadati</taxon>
        <taxon>Pseudomonadota</taxon>
        <taxon>Betaproteobacteria</taxon>
        <taxon>Rhodocyclales</taxon>
        <taxon>Zoogloeaceae</taxon>
        <taxon>Thauera</taxon>
    </lineage>
</organism>
<accession>S9ZQ10</accession>
<dbReference type="Proteomes" id="UP000015455">
    <property type="component" value="Unassembled WGS sequence"/>
</dbReference>
<protein>
    <submittedName>
        <fullName evidence="1">Uncharacterized protein</fullName>
    </submittedName>
</protein>
<comment type="caution">
    <text evidence="1">The sequence shown here is derived from an EMBL/GenBank/DDBJ whole genome shotgun (WGS) entry which is preliminary data.</text>
</comment>
<keyword evidence="2" id="KW-1185">Reference proteome</keyword>